<dbReference type="RefSeq" id="WP_349138631.1">
    <property type="nucleotide sequence ID" value="NZ_JBBMFT010000001.1"/>
</dbReference>
<evidence type="ECO:0000256" key="2">
    <source>
        <dbReference type="SAM" id="Coils"/>
    </source>
</evidence>
<keyword evidence="2" id="KW-0175">Coiled coil</keyword>
<evidence type="ECO:0000256" key="1">
    <source>
        <dbReference type="ARBA" id="ARBA00004328"/>
    </source>
</evidence>
<comment type="caution">
    <text evidence="4">The sequence shown here is derived from an EMBL/GenBank/DDBJ whole genome shotgun (WGS) entry which is preliminary data.</text>
</comment>
<dbReference type="Proteomes" id="UP001440599">
    <property type="component" value="Unassembled WGS sequence"/>
</dbReference>
<dbReference type="InterPro" id="IPR024455">
    <property type="entry name" value="Phage_capsid"/>
</dbReference>
<keyword evidence="5" id="KW-1185">Reference proteome</keyword>
<evidence type="ECO:0000313" key="5">
    <source>
        <dbReference type="Proteomes" id="UP001440599"/>
    </source>
</evidence>
<feature type="coiled-coil region" evidence="2">
    <location>
        <begin position="31"/>
        <end position="58"/>
    </location>
</feature>
<reference evidence="4 5" key="1">
    <citation type="submission" date="2024-03" db="EMBL/GenBank/DDBJ databases">
        <title>Human intestinal bacterial collection.</title>
        <authorList>
            <person name="Pauvert C."/>
            <person name="Hitch T.C.A."/>
            <person name="Clavel T."/>
        </authorList>
    </citation>
    <scope>NUCLEOTIDE SEQUENCE [LARGE SCALE GENOMIC DNA]</scope>
    <source>
        <strain evidence="4 5">CLA-AP-H34</strain>
    </source>
</reference>
<gene>
    <name evidence="4" type="ORF">WMO45_00310</name>
</gene>
<dbReference type="SUPFAM" id="SSF56563">
    <property type="entry name" value="Major capsid protein gp5"/>
    <property type="match status" value="1"/>
</dbReference>
<proteinExistence type="predicted"/>
<sequence>MKQKLYDLINKRAGLLQQAEAALGADNKSEYQSLMEQITNLNGEIQRVQDLLAEQDRQMLAAPGPTGSEAMDMIQERAAALQRGDDVTFTANEVRRALSNQTTLATGTIVQPNGAGAEIRDPVGNVVPSIVDRVRVVDMTGMGSFMEPYVITELDAKGGKVEETAGTARTASTDPTFGVAEIKPYELSVTSYVDRNIARLSPAVYYNKIFGMSMRALRRKLAELIVNGDDPGTPTFFGITNAKNKASANIFAEAALGAAIDVNTLDTLYFAYGSDEAMGAGARLLLTKASLKALGQLRGTNEKRRLLTITPDSTNPNSGTIVDGGLVLPYDLVKAVGDTKLLYGDPMNFEVGLFGDYTIRVDESVKAVERMYAILGDAFVGGNLVVDKGFVVGTIGG</sequence>
<protein>
    <submittedName>
        <fullName evidence="4">Phage major capsid protein</fullName>
    </submittedName>
</protein>
<dbReference type="EMBL" id="JBBMFT010000001">
    <property type="protein sequence ID" value="MEQ2454954.1"/>
    <property type="molecule type" value="Genomic_DNA"/>
</dbReference>
<dbReference type="NCBIfam" id="TIGR01554">
    <property type="entry name" value="major_cap_HK97"/>
    <property type="match status" value="1"/>
</dbReference>
<dbReference type="InterPro" id="IPR054612">
    <property type="entry name" value="Phage_capsid-like_C"/>
</dbReference>
<feature type="domain" description="Phage capsid-like C-terminal" evidence="3">
    <location>
        <begin position="119"/>
        <end position="394"/>
    </location>
</feature>
<organism evidence="4 5">
    <name type="scientific">Flavonifractor hominis</name>
    <dbReference type="NCBI Taxonomy" id="3133178"/>
    <lineage>
        <taxon>Bacteria</taxon>
        <taxon>Bacillati</taxon>
        <taxon>Bacillota</taxon>
        <taxon>Clostridia</taxon>
        <taxon>Eubacteriales</taxon>
        <taxon>Oscillospiraceae</taxon>
        <taxon>Flavonifractor</taxon>
    </lineage>
</organism>
<dbReference type="Pfam" id="PF05065">
    <property type="entry name" value="Phage_capsid"/>
    <property type="match status" value="1"/>
</dbReference>
<name>A0ABV1EK38_9FIRM</name>
<accession>A0ABV1EK38</accession>
<evidence type="ECO:0000313" key="4">
    <source>
        <dbReference type="EMBL" id="MEQ2454954.1"/>
    </source>
</evidence>
<comment type="subcellular location">
    <subcellularLocation>
        <location evidence="1">Virion</location>
    </subcellularLocation>
</comment>
<evidence type="ECO:0000259" key="3">
    <source>
        <dbReference type="Pfam" id="PF05065"/>
    </source>
</evidence>